<dbReference type="AlphaFoldDB" id="A0AAU9KNK1"/>
<evidence type="ECO:0000313" key="2">
    <source>
        <dbReference type="Proteomes" id="UP001160483"/>
    </source>
</evidence>
<dbReference type="PANTHER" id="PTHR40855">
    <property type="entry name" value="DIOX_N DOMAIN-CONTAINING PROTEIN"/>
    <property type="match status" value="1"/>
</dbReference>
<accession>A0AAU9KNK1</accession>
<name>A0AAU9KNK1_9STRA</name>
<sequence>MFLGLAIMPMASNLAIDLAEEVPSFHVPVFNYETLTTGNTPYKVLDALKKDGIISFSNVPSYSQIRDSYHNMAAACAVSAQDANPNFLHHKTLTDGAKRYVISATSGQDANAAAITTDTTCPGYKDIYTQFSSLLEMVVLSVGTTLDATDFTMKDSYGQTVSSHQLMTDAVRLDHFHAYETPSSKERTSVSASSSTNTSASTANDFALELHENDGMFIVFSTPTYYKVNGDGLNQTFKSVLPSGKDGLESGLLIMTHDSQIVQPILKPDHVTLMMGSNFNKWMYSSMHMPAVKHVLRLPVIDMMPTQRLLRTWFGKTTLLPSYQRLLGQMDIETHASASANYVRKLHESNGQLLGSSSRQLQMNSDCQYVQCTSVPCQISCNSFDYNVRITNCYYRCQCSTQFYPGFSCNPGSFSSGYCAKECFR</sequence>
<comment type="caution">
    <text evidence="1">The sequence shown here is derived from an EMBL/GenBank/DDBJ whole genome shotgun (WGS) entry which is preliminary data.</text>
</comment>
<dbReference type="Proteomes" id="UP001160483">
    <property type="component" value="Unassembled WGS sequence"/>
</dbReference>
<organism evidence="1 2">
    <name type="scientific">Peronospora belbahrii</name>
    <dbReference type="NCBI Taxonomy" id="622444"/>
    <lineage>
        <taxon>Eukaryota</taxon>
        <taxon>Sar</taxon>
        <taxon>Stramenopiles</taxon>
        <taxon>Oomycota</taxon>
        <taxon>Peronosporomycetes</taxon>
        <taxon>Peronosporales</taxon>
        <taxon>Peronosporaceae</taxon>
        <taxon>Peronospora</taxon>
    </lineage>
</organism>
<proteinExistence type="predicted"/>
<gene>
    <name evidence="1" type="ORF">PBS003_LOCUS1278</name>
</gene>
<evidence type="ECO:0000313" key="1">
    <source>
        <dbReference type="EMBL" id="CAH0474423.1"/>
    </source>
</evidence>
<reference evidence="1" key="1">
    <citation type="submission" date="2021-11" db="EMBL/GenBank/DDBJ databases">
        <authorList>
            <person name="Islam A."/>
            <person name="Islam S."/>
            <person name="Flora M.S."/>
            <person name="Rahman M."/>
            <person name="Ziaur R.M."/>
            <person name="Epstein J.H."/>
            <person name="Hassan M."/>
            <person name="Klassen M."/>
            <person name="Woodard K."/>
            <person name="Webb A."/>
            <person name="Webby R.J."/>
            <person name="El Zowalaty M.E."/>
        </authorList>
    </citation>
    <scope>NUCLEOTIDE SEQUENCE</scope>
    <source>
        <strain evidence="1">Pbs3</strain>
    </source>
</reference>
<protein>
    <recommendedName>
        <fullName evidence="3">EGF-like domain-containing protein</fullName>
    </recommendedName>
</protein>
<evidence type="ECO:0008006" key="3">
    <source>
        <dbReference type="Google" id="ProtNLM"/>
    </source>
</evidence>
<dbReference type="PANTHER" id="PTHR40855:SF1">
    <property type="entry name" value="CLAVAMINATE SYNTHASE-LIKE PROTEIN"/>
    <property type="match status" value="1"/>
</dbReference>
<dbReference type="EMBL" id="CAKKTJ010000107">
    <property type="protein sequence ID" value="CAH0474423.1"/>
    <property type="molecule type" value="Genomic_DNA"/>
</dbReference>